<evidence type="ECO:0000313" key="4">
    <source>
        <dbReference type="Proteomes" id="UP001274830"/>
    </source>
</evidence>
<dbReference type="Proteomes" id="UP001274830">
    <property type="component" value="Unassembled WGS sequence"/>
</dbReference>
<sequence>MAFQAWAFFIFISSIVALNHRFGKTWDDEKHETERRRARTRARLARQKREEAEAHEAARKKRKEARAKRAQEQERLAEIRADKRRWIYGQHSVV</sequence>
<organism evidence="3 4">
    <name type="scientific">Recurvomyces mirabilis</name>
    <dbReference type="NCBI Taxonomy" id="574656"/>
    <lineage>
        <taxon>Eukaryota</taxon>
        <taxon>Fungi</taxon>
        <taxon>Dikarya</taxon>
        <taxon>Ascomycota</taxon>
        <taxon>Pezizomycotina</taxon>
        <taxon>Dothideomycetes</taxon>
        <taxon>Dothideomycetidae</taxon>
        <taxon>Mycosphaerellales</taxon>
        <taxon>Teratosphaeriaceae</taxon>
        <taxon>Recurvomyces</taxon>
    </lineage>
</organism>
<dbReference type="EMBL" id="JAUTXT010000023">
    <property type="protein sequence ID" value="KAK3673713.1"/>
    <property type="molecule type" value="Genomic_DNA"/>
</dbReference>
<comment type="caution">
    <text evidence="3">The sequence shown here is derived from an EMBL/GenBank/DDBJ whole genome shotgun (WGS) entry which is preliminary data.</text>
</comment>
<evidence type="ECO:0000256" key="1">
    <source>
        <dbReference type="SAM" id="MobiDB-lite"/>
    </source>
</evidence>
<feature type="compositionally biased region" description="Basic and acidic residues" evidence="1">
    <location>
        <begin position="47"/>
        <end position="57"/>
    </location>
</feature>
<feature type="signal peptide" evidence="2">
    <location>
        <begin position="1"/>
        <end position="17"/>
    </location>
</feature>
<keyword evidence="2" id="KW-0732">Signal</keyword>
<proteinExistence type="predicted"/>
<gene>
    <name evidence="3" type="ORF">LTR78_006266</name>
</gene>
<evidence type="ECO:0000256" key="2">
    <source>
        <dbReference type="SAM" id="SignalP"/>
    </source>
</evidence>
<protein>
    <submittedName>
        <fullName evidence="3">Uncharacterized protein</fullName>
    </submittedName>
</protein>
<feature type="region of interest" description="Disordered" evidence="1">
    <location>
        <begin position="28"/>
        <end position="70"/>
    </location>
</feature>
<evidence type="ECO:0000313" key="3">
    <source>
        <dbReference type="EMBL" id="KAK3673713.1"/>
    </source>
</evidence>
<keyword evidence="4" id="KW-1185">Reference proteome</keyword>
<dbReference type="AlphaFoldDB" id="A0AAE0WL35"/>
<feature type="chain" id="PRO_5042230622" evidence="2">
    <location>
        <begin position="18"/>
        <end position="94"/>
    </location>
</feature>
<feature type="compositionally biased region" description="Basic residues" evidence="1">
    <location>
        <begin position="36"/>
        <end position="46"/>
    </location>
</feature>
<name>A0AAE0WL35_9PEZI</name>
<accession>A0AAE0WL35</accession>
<reference evidence="3" key="1">
    <citation type="submission" date="2023-07" db="EMBL/GenBank/DDBJ databases">
        <title>Black Yeasts Isolated from many extreme environments.</title>
        <authorList>
            <person name="Coleine C."/>
            <person name="Stajich J.E."/>
            <person name="Selbmann L."/>
        </authorList>
    </citation>
    <scope>NUCLEOTIDE SEQUENCE</scope>
    <source>
        <strain evidence="3">CCFEE 5485</strain>
    </source>
</reference>